<protein>
    <submittedName>
        <fullName evidence="1">Uncharacterized protein</fullName>
    </submittedName>
</protein>
<organism evidence="1 2">
    <name type="scientific">Melastoma candidum</name>
    <dbReference type="NCBI Taxonomy" id="119954"/>
    <lineage>
        <taxon>Eukaryota</taxon>
        <taxon>Viridiplantae</taxon>
        <taxon>Streptophyta</taxon>
        <taxon>Embryophyta</taxon>
        <taxon>Tracheophyta</taxon>
        <taxon>Spermatophyta</taxon>
        <taxon>Magnoliopsida</taxon>
        <taxon>eudicotyledons</taxon>
        <taxon>Gunneridae</taxon>
        <taxon>Pentapetalae</taxon>
        <taxon>rosids</taxon>
        <taxon>malvids</taxon>
        <taxon>Myrtales</taxon>
        <taxon>Melastomataceae</taxon>
        <taxon>Melastomatoideae</taxon>
        <taxon>Melastomateae</taxon>
        <taxon>Melastoma</taxon>
    </lineage>
</organism>
<gene>
    <name evidence="1" type="ORF">MLD38_006792</name>
</gene>
<sequence>MSTEFDASPTKTAVEIMSRGVVKPFSRTPPHLRNFELSLLDQLMPPWLYCNFLVFYAADSSRHGVSHKLATLKESLSETLVLFYPLAGSLKNSTTIQCNDAGVAFLEARVNTWLSEFLDKPTSDLLNRFFPFNDAETMEKFGNPMLLVQVTFFRCGGFVLAASPSHKLMDAPSMCTFLKTWAKVTAVHNGHEGSVISVPEFLGSSVVAPNKNFPDLPLKASLPDNSKFATRRFVFSGSKINALKSSCKSIATSGEKLPSRVEVVQALVLKCAVRAASRTHPGPSVVFQTLNLRNRIKPPVGEETVGNLNWTPSFFIEEGPLDIEQIIRTMRRGVKEFFEEKAGRFNQREGADVMMEGLKERAAIKGRAGENFYAFTSLCRFPFYDIDFGWGKPAWITNPTVFRNMCYMVDSRSGEGIEAWMTMDQEVMEVLERNREFLAYATIDAPINPSRSRM</sequence>
<dbReference type="EMBL" id="CM042882">
    <property type="protein sequence ID" value="KAI4380623.1"/>
    <property type="molecule type" value="Genomic_DNA"/>
</dbReference>
<dbReference type="Proteomes" id="UP001057402">
    <property type="component" value="Chromosome 3"/>
</dbReference>
<evidence type="ECO:0000313" key="2">
    <source>
        <dbReference type="Proteomes" id="UP001057402"/>
    </source>
</evidence>
<comment type="caution">
    <text evidence="1">The sequence shown here is derived from an EMBL/GenBank/DDBJ whole genome shotgun (WGS) entry which is preliminary data.</text>
</comment>
<keyword evidence="2" id="KW-1185">Reference proteome</keyword>
<proteinExistence type="predicted"/>
<accession>A0ACB9RNQ3</accession>
<evidence type="ECO:0000313" key="1">
    <source>
        <dbReference type="EMBL" id="KAI4380623.1"/>
    </source>
</evidence>
<name>A0ACB9RNQ3_9MYRT</name>
<reference evidence="2" key="1">
    <citation type="journal article" date="2023" name="Front. Plant Sci.">
        <title>Chromosomal-level genome assembly of Melastoma candidum provides insights into trichome evolution.</title>
        <authorList>
            <person name="Zhong Y."/>
            <person name="Wu W."/>
            <person name="Sun C."/>
            <person name="Zou P."/>
            <person name="Liu Y."/>
            <person name="Dai S."/>
            <person name="Zhou R."/>
        </authorList>
    </citation>
    <scope>NUCLEOTIDE SEQUENCE [LARGE SCALE GENOMIC DNA]</scope>
</reference>